<dbReference type="InterPro" id="IPR000823">
    <property type="entry name" value="Peroxidase_pln"/>
</dbReference>
<keyword evidence="10" id="KW-0408">Iron</keyword>
<feature type="disulfide bond" evidence="16">
    <location>
        <begin position="33"/>
        <end position="110"/>
    </location>
</feature>
<dbReference type="GO" id="GO:0046872">
    <property type="term" value="F:metal ion binding"/>
    <property type="evidence" value="ECO:0007669"/>
    <property type="project" value="UniProtKB-KW"/>
</dbReference>
<protein>
    <recommendedName>
        <fullName evidence="4">peroxidase</fullName>
        <ecNumber evidence="4">1.11.1.7</ecNumber>
    </recommendedName>
</protein>
<name>A0A8X8ZVZ4_SALSN</name>
<feature type="binding site" evidence="14">
    <location>
        <position position="84"/>
    </location>
    <ligand>
        <name>Ca(2+)</name>
        <dbReference type="ChEBI" id="CHEBI:29108"/>
        <label>1</label>
    </ligand>
</feature>
<keyword evidence="16" id="KW-1015">Disulfide bond</keyword>
<dbReference type="InterPro" id="IPR002016">
    <property type="entry name" value="Haem_peroxidase"/>
</dbReference>
<keyword evidence="21" id="KW-1185">Reference proteome</keyword>
<reference evidence="20" key="1">
    <citation type="submission" date="2018-01" db="EMBL/GenBank/DDBJ databases">
        <authorList>
            <person name="Mao J.F."/>
        </authorList>
    </citation>
    <scope>NUCLEOTIDE SEQUENCE</scope>
    <source>
        <strain evidence="20">Huo1</strain>
        <tissue evidence="20">Leaf</tissue>
    </source>
</reference>
<evidence type="ECO:0000256" key="6">
    <source>
        <dbReference type="ARBA" id="ARBA00022559"/>
    </source>
</evidence>
<feature type="binding site" evidence="14">
    <location>
        <position position="70"/>
    </location>
    <ligand>
        <name>Ca(2+)</name>
        <dbReference type="ChEBI" id="CHEBI:29108"/>
        <label>1</label>
    </ligand>
</feature>
<evidence type="ECO:0000259" key="19">
    <source>
        <dbReference type="PROSITE" id="PS50873"/>
    </source>
</evidence>
<gene>
    <name evidence="20" type="ORF">SASPL_117090</name>
</gene>
<sequence>MNCVILVFLLLFVTTTFSKAQAQLQIGFYSKTCPNAESIVKSVVKEATLSNPRAPPILLRLHFHDCFVEGCDSSILIENGPESENKAAEHLGIKGFDYIAKAKQLIENECPGVVSCSDIVALAARDAVGGPIYEVETGKRDGRVSDSKLVVAMPRVDEGTYDWDGRMFLHAKEL</sequence>
<dbReference type="EMBL" id="PNBA02000006">
    <property type="protein sequence ID" value="KAG6420557.1"/>
    <property type="molecule type" value="Genomic_DNA"/>
</dbReference>
<feature type="binding site" evidence="14">
    <location>
        <position position="72"/>
    </location>
    <ligand>
        <name>Ca(2+)</name>
        <dbReference type="ChEBI" id="CHEBI:29108"/>
        <label>1</label>
    </ligand>
</feature>
<dbReference type="PANTHER" id="PTHR31235">
    <property type="entry name" value="PEROXIDASE 25-RELATED"/>
    <property type="match status" value="1"/>
</dbReference>
<dbReference type="Pfam" id="PF00141">
    <property type="entry name" value="peroxidase"/>
    <property type="match status" value="1"/>
</dbReference>
<dbReference type="SUPFAM" id="SSF48113">
    <property type="entry name" value="Heme-dependent peroxidases"/>
    <property type="match status" value="1"/>
</dbReference>
<evidence type="ECO:0000256" key="14">
    <source>
        <dbReference type="PIRSR" id="PIRSR600823-3"/>
    </source>
</evidence>
<accession>A0A8X8ZVZ4</accession>
<feature type="binding site" evidence="14">
    <location>
        <position position="68"/>
    </location>
    <ligand>
        <name>Ca(2+)</name>
        <dbReference type="ChEBI" id="CHEBI:29108"/>
        <label>1</label>
    </ligand>
</feature>
<evidence type="ECO:0000256" key="10">
    <source>
        <dbReference type="ARBA" id="ARBA00023004"/>
    </source>
</evidence>
<keyword evidence="14" id="KW-0106">Calcium</keyword>
<dbReference type="FunFam" id="1.10.520.10:FF:000008">
    <property type="entry name" value="Peroxidase"/>
    <property type="match status" value="1"/>
</dbReference>
<feature type="binding site" evidence="14">
    <location>
        <position position="65"/>
    </location>
    <ligand>
        <name>Ca(2+)</name>
        <dbReference type="ChEBI" id="CHEBI:29108"/>
        <label>1</label>
    </ligand>
</feature>
<evidence type="ECO:0000256" key="3">
    <source>
        <dbReference type="ARBA" id="ARBA00002322"/>
    </source>
</evidence>
<evidence type="ECO:0000256" key="8">
    <source>
        <dbReference type="ARBA" id="ARBA00022723"/>
    </source>
</evidence>
<comment type="function">
    <text evidence="3">Removal of H(2)O(2), oxidation of toxic reductants, biosynthesis and degradation of lignin, suberization, auxin catabolism, response to environmental stresses such as wounding, pathogen attack and oxidative stress. These functions might be dependent on each isozyme/isoform in each plant tissue.</text>
</comment>
<evidence type="ECO:0000256" key="18">
    <source>
        <dbReference type="SAM" id="SignalP"/>
    </source>
</evidence>
<evidence type="ECO:0000256" key="11">
    <source>
        <dbReference type="ARBA" id="ARBA00023324"/>
    </source>
</evidence>
<evidence type="ECO:0000256" key="15">
    <source>
        <dbReference type="PIRSR" id="PIRSR600823-4"/>
    </source>
</evidence>
<dbReference type="InterPro" id="IPR010255">
    <property type="entry name" value="Haem_peroxidase_sf"/>
</dbReference>
<evidence type="ECO:0000256" key="4">
    <source>
        <dbReference type="ARBA" id="ARBA00012313"/>
    </source>
</evidence>
<dbReference type="PRINTS" id="PR00458">
    <property type="entry name" value="PEROXIDASE"/>
</dbReference>
<evidence type="ECO:0000256" key="17">
    <source>
        <dbReference type="RuleBase" id="RU004241"/>
    </source>
</evidence>
<dbReference type="GO" id="GO:0042744">
    <property type="term" value="P:hydrogen peroxide catabolic process"/>
    <property type="evidence" value="ECO:0007669"/>
    <property type="project" value="UniProtKB-KW"/>
</dbReference>
<keyword evidence="6" id="KW-0575">Peroxidase</keyword>
<comment type="catalytic activity">
    <reaction evidence="1">
        <text>2 a phenolic donor + H2O2 = 2 a phenolic radical donor + 2 H2O</text>
        <dbReference type="Rhea" id="RHEA:56136"/>
        <dbReference type="ChEBI" id="CHEBI:15377"/>
        <dbReference type="ChEBI" id="CHEBI:16240"/>
        <dbReference type="ChEBI" id="CHEBI:139520"/>
        <dbReference type="ChEBI" id="CHEBI:139521"/>
        <dbReference type="EC" id="1.11.1.7"/>
    </reaction>
</comment>
<reference evidence="20" key="2">
    <citation type="submission" date="2020-08" db="EMBL/GenBank/DDBJ databases">
        <title>Plant Genome Project.</title>
        <authorList>
            <person name="Zhang R.-G."/>
        </authorList>
    </citation>
    <scope>NUCLEOTIDE SEQUENCE</scope>
    <source>
        <strain evidence="20">Huo1</strain>
        <tissue evidence="20">Leaf</tissue>
    </source>
</reference>
<comment type="similarity">
    <text evidence="17">Belongs to the peroxidase family.</text>
</comment>
<dbReference type="GO" id="GO:0140825">
    <property type="term" value="F:lactoperoxidase activity"/>
    <property type="evidence" value="ECO:0007669"/>
    <property type="project" value="UniProtKB-EC"/>
</dbReference>
<keyword evidence="7" id="KW-0349">Heme</keyword>
<comment type="cofactor">
    <cofactor evidence="2">
        <name>heme b</name>
        <dbReference type="ChEBI" id="CHEBI:60344"/>
    </cofactor>
</comment>
<feature type="domain" description="Plant heme peroxidase family profile" evidence="19">
    <location>
        <begin position="23"/>
        <end position="154"/>
    </location>
</feature>
<evidence type="ECO:0000313" key="21">
    <source>
        <dbReference type="Proteomes" id="UP000298416"/>
    </source>
</evidence>
<feature type="disulfide bond" evidence="16">
    <location>
        <begin position="66"/>
        <end position="71"/>
    </location>
</feature>
<keyword evidence="18" id="KW-0732">Signal</keyword>
<feature type="chain" id="PRO_5036451596" description="peroxidase" evidence="18">
    <location>
        <begin position="23"/>
        <end position="174"/>
    </location>
</feature>
<feature type="site" description="Transition state stabilizer" evidence="15">
    <location>
        <position position="60"/>
    </location>
</feature>
<dbReference type="PROSITE" id="PS50873">
    <property type="entry name" value="PEROXIDASE_4"/>
    <property type="match status" value="1"/>
</dbReference>
<dbReference type="AlphaFoldDB" id="A0A8X8ZVZ4"/>
<evidence type="ECO:0000313" key="20">
    <source>
        <dbReference type="EMBL" id="KAG6420557.1"/>
    </source>
</evidence>
<dbReference type="Proteomes" id="UP000298416">
    <property type="component" value="Unassembled WGS sequence"/>
</dbReference>
<comment type="caution">
    <text evidence="20">The sequence shown here is derived from an EMBL/GenBank/DDBJ whole genome shotgun (WGS) entry which is preliminary data.</text>
</comment>
<evidence type="ECO:0000256" key="2">
    <source>
        <dbReference type="ARBA" id="ARBA00001970"/>
    </source>
</evidence>
<feature type="binding site" evidence="13">
    <location>
        <position position="154"/>
    </location>
    <ligand>
        <name>substrate</name>
    </ligand>
</feature>
<evidence type="ECO:0000256" key="1">
    <source>
        <dbReference type="ARBA" id="ARBA00000189"/>
    </source>
</evidence>
<comment type="cofactor">
    <cofactor evidence="14">
        <name>Ca(2+)</name>
        <dbReference type="ChEBI" id="CHEBI:29108"/>
    </cofactor>
    <text evidence="14">Binds 2 calcium ions per subunit.</text>
</comment>
<feature type="signal peptide" evidence="18">
    <location>
        <begin position="1"/>
        <end position="22"/>
    </location>
</feature>
<dbReference type="GO" id="GO:0006979">
    <property type="term" value="P:response to oxidative stress"/>
    <property type="evidence" value="ECO:0007669"/>
    <property type="project" value="InterPro"/>
</dbReference>
<feature type="binding site" evidence="14">
    <location>
        <position position="74"/>
    </location>
    <ligand>
        <name>Ca(2+)</name>
        <dbReference type="ChEBI" id="CHEBI:29108"/>
        <label>1</label>
    </ligand>
</feature>
<keyword evidence="5" id="KW-0964">Secreted</keyword>
<proteinExistence type="inferred from homology"/>
<organism evidence="20">
    <name type="scientific">Salvia splendens</name>
    <name type="common">Scarlet sage</name>
    <dbReference type="NCBI Taxonomy" id="180675"/>
    <lineage>
        <taxon>Eukaryota</taxon>
        <taxon>Viridiplantae</taxon>
        <taxon>Streptophyta</taxon>
        <taxon>Embryophyta</taxon>
        <taxon>Tracheophyta</taxon>
        <taxon>Spermatophyta</taxon>
        <taxon>Magnoliopsida</taxon>
        <taxon>eudicotyledons</taxon>
        <taxon>Gunneridae</taxon>
        <taxon>Pentapetalae</taxon>
        <taxon>asterids</taxon>
        <taxon>lamiids</taxon>
        <taxon>Lamiales</taxon>
        <taxon>Lamiaceae</taxon>
        <taxon>Nepetoideae</taxon>
        <taxon>Mentheae</taxon>
        <taxon>Salviinae</taxon>
        <taxon>Salvia</taxon>
        <taxon>Salvia subgen. Calosphace</taxon>
        <taxon>core Calosphace</taxon>
    </lineage>
</organism>
<evidence type="ECO:0000256" key="13">
    <source>
        <dbReference type="PIRSR" id="PIRSR600823-2"/>
    </source>
</evidence>
<dbReference type="PRINTS" id="PR00461">
    <property type="entry name" value="PLPEROXIDASE"/>
</dbReference>
<keyword evidence="9" id="KW-0560">Oxidoreductase</keyword>
<keyword evidence="8 14" id="KW-0479">Metal-binding</keyword>
<evidence type="ECO:0000256" key="16">
    <source>
        <dbReference type="PIRSR" id="PIRSR600823-5"/>
    </source>
</evidence>
<dbReference type="EC" id="1.11.1.7" evidence="4"/>
<evidence type="ECO:0000256" key="5">
    <source>
        <dbReference type="ARBA" id="ARBA00022525"/>
    </source>
</evidence>
<evidence type="ECO:0000256" key="12">
    <source>
        <dbReference type="PIRSR" id="PIRSR600823-1"/>
    </source>
</evidence>
<keyword evidence="11" id="KW-0376">Hydrogen peroxide</keyword>
<dbReference type="Gene3D" id="1.10.520.10">
    <property type="match status" value="1"/>
</dbReference>
<evidence type="ECO:0000256" key="7">
    <source>
        <dbReference type="ARBA" id="ARBA00022617"/>
    </source>
</evidence>
<feature type="active site" description="Proton acceptor" evidence="12">
    <location>
        <position position="64"/>
    </location>
</feature>
<dbReference type="GO" id="GO:0020037">
    <property type="term" value="F:heme binding"/>
    <property type="evidence" value="ECO:0007669"/>
    <property type="project" value="InterPro"/>
</dbReference>
<evidence type="ECO:0000256" key="9">
    <source>
        <dbReference type="ARBA" id="ARBA00023002"/>
    </source>
</evidence>